<evidence type="ECO:0000313" key="3">
    <source>
        <dbReference type="Proteomes" id="UP001580346"/>
    </source>
</evidence>
<reference evidence="2 3" key="1">
    <citation type="submission" date="2024-09" db="EMBL/GenBank/DDBJ databases">
        <title>Paenibacillus zeirhizospherea sp. nov., isolated from surface of the maize (Zea mays) roots in a horticulture field, Hungary.</title>
        <authorList>
            <person name="Marton D."/>
            <person name="Farkas M."/>
            <person name="Bedics A."/>
            <person name="Toth E."/>
            <person name="Tancsics A."/>
            <person name="Boka K."/>
            <person name="Maroti G."/>
            <person name="Kriszt B."/>
            <person name="Cserhati M."/>
        </authorList>
    </citation>
    <scope>NUCLEOTIDE SEQUENCE [LARGE SCALE GENOMIC DNA]</scope>
    <source>
        <strain evidence="2 3">KCTC 33519</strain>
    </source>
</reference>
<accession>A0ABV5AS35</accession>
<dbReference type="Proteomes" id="UP001580346">
    <property type="component" value="Unassembled WGS sequence"/>
</dbReference>
<dbReference type="Gene3D" id="3.30.420.40">
    <property type="match status" value="2"/>
</dbReference>
<dbReference type="CDD" id="cd24032">
    <property type="entry name" value="ASKHA_NBD_TsaB"/>
    <property type="match status" value="1"/>
</dbReference>
<keyword evidence="2" id="KW-0012">Acyltransferase</keyword>
<dbReference type="InterPro" id="IPR043129">
    <property type="entry name" value="ATPase_NBD"/>
</dbReference>
<proteinExistence type="predicted"/>
<gene>
    <name evidence="2" type="primary">tsaB</name>
    <name evidence="2" type="ORF">ACE41H_09505</name>
</gene>
<sequence length="264" mass="28429">MNDEEVRPRQRFLALDTATAVMAASLLEGSKVTGEVNVQGERNHSVHVITELERLLSDAGVSGRDITGLAVGVGPGSYTGVRIAVTAAKTLAWAWKVPVAGVSTLHALAWGGWAHGQTGLGDKSVPLQASAVQWIIPLLDARRGQVYTGLFAANGEQAPVRMEQDGIRLMTSWVEELKRRLTDTDEGSRPRVLWFVGETGVHAQTAAGLEAQAAVQVVPYELEGGWVGRLGADRLLNGEQDELHTLVPNYTQLAEAEANLLRQR</sequence>
<protein>
    <submittedName>
        <fullName evidence="2">tRNA (Adenosine(37)-N6)-threonylcarbamoyltransferase complex dimerization subunit type 1 TsaB</fullName>
        <ecNumber evidence="2">2.3.1.234</ecNumber>
    </submittedName>
</protein>
<name>A0ABV5AS35_9BACL</name>
<comment type="caution">
    <text evidence="2">The sequence shown here is derived from an EMBL/GenBank/DDBJ whole genome shotgun (WGS) entry which is preliminary data.</text>
</comment>
<feature type="domain" description="Gcp-like" evidence="1">
    <location>
        <begin position="41"/>
        <end position="157"/>
    </location>
</feature>
<dbReference type="SUPFAM" id="SSF53067">
    <property type="entry name" value="Actin-like ATPase domain"/>
    <property type="match status" value="1"/>
</dbReference>
<organism evidence="2 3">
    <name type="scientific">Paenibacillus enshidis</name>
    <dbReference type="NCBI Taxonomy" id="1458439"/>
    <lineage>
        <taxon>Bacteria</taxon>
        <taxon>Bacillati</taxon>
        <taxon>Bacillota</taxon>
        <taxon>Bacilli</taxon>
        <taxon>Bacillales</taxon>
        <taxon>Paenibacillaceae</taxon>
        <taxon>Paenibacillus</taxon>
    </lineage>
</organism>
<dbReference type="EMBL" id="JBHHMI010000006">
    <property type="protein sequence ID" value="MFB5267020.1"/>
    <property type="molecule type" value="Genomic_DNA"/>
</dbReference>
<dbReference type="EC" id="2.3.1.234" evidence="2"/>
<keyword evidence="2" id="KW-0808">Transferase</keyword>
<dbReference type="InterPro" id="IPR000905">
    <property type="entry name" value="Gcp-like_dom"/>
</dbReference>
<dbReference type="NCBIfam" id="TIGR03725">
    <property type="entry name" value="T6A_YeaZ"/>
    <property type="match status" value="1"/>
</dbReference>
<evidence type="ECO:0000259" key="1">
    <source>
        <dbReference type="Pfam" id="PF00814"/>
    </source>
</evidence>
<dbReference type="GO" id="GO:0061711">
    <property type="term" value="F:tRNA N(6)-L-threonylcarbamoyladenine synthase activity"/>
    <property type="evidence" value="ECO:0007669"/>
    <property type="project" value="UniProtKB-EC"/>
</dbReference>
<dbReference type="Pfam" id="PF00814">
    <property type="entry name" value="TsaD"/>
    <property type="match status" value="1"/>
</dbReference>
<dbReference type="PANTHER" id="PTHR11735">
    <property type="entry name" value="TRNA N6-ADENOSINE THREONYLCARBAMOYLTRANSFERASE"/>
    <property type="match status" value="1"/>
</dbReference>
<dbReference type="PANTHER" id="PTHR11735:SF11">
    <property type="entry name" value="TRNA THREONYLCARBAMOYLADENOSINE BIOSYNTHESIS PROTEIN TSAB"/>
    <property type="match status" value="1"/>
</dbReference>
<dbReference type="RefSeq" id="WP_375354982.1">
    <property type="nucleotide sequence ID" value="NZ_JBHHMI010000006.1"/>
</dbReference>
<evidence type="ECO:0000313" key="2">
    <source>
        <dbReference type="EMBL" id="MFB5267020.1"/>
    </source>
</evidence>
<dbReference type="InterPro" id="IPR022496">
    <property type="entry name" value="T6A_TsaB"/>
</dbReference>
<keyword evidence="3" id="KW-1185">Reference proteome</keyword>